<gene>
    <name evidence="2" type="ORF">GCM10012280_41590</name>
</gene>
<name>A0A917ZU28_9ACTN</name>
<evidence type="ECO:0000256" key="1">
    <source>
        <dbReference type="SAM" id="MobiDB-lite"/>
    </source>
</evidence>
<feature type="region of interest" description="Disordered" evidence="1">
    <location>
        <begin position="69"/>
        <end position="92"/>
    </location>
</feature>
<proteinExistence type="predicted"/>
<feature type="region of interest" description="Disordered" evidence="1">
    <location>
        <begin position="1"/>
        <end position="29"/>
    </location>
</feature>
<evidence type="ECO:0000313" key="3">
    <source>
        <dbReference type="Proteomes" id="UP000641932"/>
    </source>
</evidence>
<dbReference type="Proteomes" id="UP000641932">
    <property type="component" value="Unassembled WGS sequence"/>
</dbReference>
<sequence>MAAVEETSRGARQGQARRAGARARRRGQAVIDPSVRDGAIVLAEIGSRDRLPYGWGTEPDAGRYRRAAVSSAAERMGRSMPPVDPRTKEAEQ</sequence>
<comment type="caution">
    <text evidence="2">The sequence shown here is derived from an EMBL/GenBank/DDBJ whole genome shotgun (WGS) entry which is preliminary data.</text>
</comment>
<accession>A0A917ZU28</accession>
<dbReference type="EMBL" id="BMMS01000017">
    <property type="protein sequence ID" value="GGO92121.1"/>
    <property type="molecule type" value="Genomic_DNA"/>
</dbReference>
<organism evidence="2 3">
    <name type="scientific">Wenjunlia tyrosinilytica</name>
    <dbReference type="NCBI Taxonomy" id="1544741"/>
    <lineage>
        <taxon>Bacteria</taxon>
        <taxon>Bacillati</taxon>
        <taxon>Actinomycetota</taxon>
        <taxon>Actinomycetes</taxon>
        <taxon>Kitasatosporales</taxon>
        <taxon>Streptomycetaceae</taxon>
        <taxon>Wenjunlia</taxon>
    </lineage>
</organism>
<reference evidence="2" key="1">
    <citation type="journal article" date="2014" name="Int. J. Syst. Evol. Microbiol.">
        <title>Complete genome sequence of Corynebacterium casei LMG S-19264T (=DSM 44701T), isolated from a smear-ripened cheese.</title>
        <authorList>
            <consortium name="US DOE Joint Genome Institute (JGI-PGF)"/>
            <person name="Walter F."/>
            <person name="Albersmeier A."/>
            <person name="Kalinowski J."/>
            <person name="Ruckert C."/>
        </authorList>
    </citation>
    <scope>NUCLEOTIDE SEQUENCE</scope>
    <source>
        <strain evidence="2">CGMCC 4.7201</strain>
    </source>
</reference>
<protein>
    <submittedName>
        <fullName evidence="2">Uncharacterized protein</fullName>
    </submittedName>
</protein>
<reference evidence="2" key="2">
    <citation type="submission" date="2020-09" db="EMBL/GenBank/DDBJ databases">
        <authorList>
            <person name="Sun Q."/>
            <person name="Zhou Y."/>
        </authorList>
    </citation>
    <scope>NUCLEOTIDE SEQUENCE</scope>
    <source>
        <strain evidence="2">CGMCC 4.7201</strain>
    </source>
</reference>
<evidence type="ECO:0000313" key="2">
    <source>
        <dbReference type="EMBL" id="GGO92121.1"/>
    </source>
</evidence>
<dbReference type="AlphaFoldDB" id="A0A917ZU28"/>
<keyword evidence="3" id="KW-1185">Reference proteome</keyword>